<reference evidence="11 12" key="1">
    <citation type="submission" date="2021-06" db="EMBL/GenBank/DDBJ databases">
        <title>Caerostris darwini draft genome.</title>
        <authorList>
            <person name="Kono N."/>
            <person name="Arakawa K."/>
        </authorList>
    </citation>
    <scope>NUCLEOTIDE SEQUENCE [LARGE SCALE GENOMIC DNA]</scope>
</reference>
<evidence type="ECO:0000256" key="4">
    <source>
        <dbReference type="ARBA" id="ARBA00022525"/>
    </source>
</evidence>
<evidence type="ECO:0000256" key="6">
    <source>
        <dbReference type="ARBA" id="ARBA00022656"/>
    </source>
</evidence>
<protein>
    <submittedName>
        <fullName evidence="11">ANK_REP_REGION domain-containing protein</fullName>
    </submittedName>
</protein>
<dbReference type="AlphaFoldDB" id="A0AAV4RUF8"/>
<dbReference type="Proteomes" id="UP001054837">
    <property type="component" value="Unassembled WGS sequence"/>
</dbReference>
<evidence type="ECO:0000256" key="5">
    <source>
        <dbReference type="ARBA" id="ARBA00022537"/>
    </source>
</evidence>
<accession>A0AAV4RUF8</accession>
<keyword evidence="5" id="KW-1052">Target cell membrane</keyword>
<keyword evidence="9" id="KW-0472">Membrane</keyword>
<evidence type="ECO:0000256" key="7">
    <source>
        <dbReference type="ARBA" id="ARBA00022699"/>
    </source>
</evidence>
<keyword evidence="6" id="KW-0800">Toxin</keyword>
<dbReference type="InterPro" id="IPR036770">
    <property type="entry name" value="Ankyrin_rpt-contain_sf"/>
</dbReference>
<organism evidence="11 12">
    <name type="scientific">Caerostris darwini</name>
    <dbReference type="NCBI Taxonomy" id="1538125"/>
    <lineage>
        <taxon>Eukaryota</taxon>
        <taxon>Metazoa</taxon>
        <taxon>Ecdysozoa</taxon>
        <taxon>Arthropoda</taxon>
        <taxon>Chelicerata</taxon>
        <taxon>Arachnida</taxon>
        <taxon>Araneae</taxon>
        <taxon>Araneomorphae</taxon>
        <taxon>Entelegynae</taxon>
        <taxon>Araneoidea</taxon>
        <taxon>Araneidae</taxon>
        <taxon>Caerostris</taxon>
    </lineage>
</organism>
<evidence type="ECO:0000256" key="9">
    <source>
        <dbReference type="ARBA" id="ARBA00023298"/>
    </source>
</evidence>
<comment type="subcellular location">
    <subcellularLocation>
        <location evidence="2">Secreted</location>
    </subcellularLocation>
    <subcellularLocation>
        <location evidence="1">Target cell membrane</location>
    </subcellularLocation>
</comment>
<evidence type="ECO:0000256" key="1">
    <source>
        <dbReference type="ARBA" id="ARBA00004175"/>
    </source>
</evidence>
<keyword evidence="12" id="KW-1185">Reference proteome</keyword>
<keyword evidence="7" id="KW-0528">Neurotoxin</keyword>
<dbReference type="GO" id="GO:0006887">
    <property type="term" value="P:exocytosis"/>
    <property type="evidence" value="ECO:0007669"/>
    <property type="project" value="UniProtKB-KW"/>
</dbReference>
<keyword evidence="8" id="KW-0638">Presynaptic neurotoxin</keyword>
<dbReference type="EMBL" id="BPLQ01006707">
    <property type="protein sequence ID" value="GIY24556.1"/>
    <property type="molecule type" value="Genomic_DNA"/>
</dbReference>
<name>A0AAV4RUF8_9ARAC</name>
<keyword evidence="9" id="KW-1053">Target membrane</keyword>
<evidence type="ECO:0000256" key="8">
    <source>
        <dbReference type="ARBA" id="ARBA00023028"/>
    </source>
</evidence>
<dbReference type="SUPFAM" id="SSF48403">
    <property type="entry name" value="Ankyrin repeat"/>
    <property type="match status" value="1"/>
</dbReference>
<comment type="caution">
    <text evidence="11">The sequence shown here is derived from an EMBL/GenBank/DDBJ whole genome shotgun (WGS) entry which is preliminary data.</text>
</comment>
<evidence type="ECO:0000256" key="3">
    <source>
        <dbReference type="ARBA" id="ARBA00022483"/>
    </source>
</evidence>
<dbReference type="GO" id="GO:0005576">
    <property type="term" value="C:extracellular region"/>
    <property type="evidence" value="ECO:0007669"/>
    <property type="project" value="UniProtKB-SubCell"/>
</dbReference>
<proteinExistence type="predicted"/>
<feature type="region of interest" description="Disordered" evidence="10">
    <location>
        <begin position="32"/>
        <end position="66"/>
    </location>
</feature>
<evidence type="ECO:0000313" key="12">
    <source>
        <dbReference type="Proteomes" id="UP001054837"/>
    </source>
</evidence>
<dbReference type="Gene3D" id="1.25.40.20">
    <property type="entry name" value="Ankyrin repeat-containing domain"/>
    <property type="match status" value="1"/>
</dbReference>
<dbReference type="GO" id="GO:0044231">
    <property type="term" value="C:host cell presynaptic membrane"/>
    <property type="evidence" value="ECO:0007669"/>
    <property type="project" value="UniProtKB-KW"/>
</dbReference>
<feature type="compositionally biased region" description="Polar residues" evidence="10">
    <location>
        <begin position="57"/>
        <end position="66"/>
    </location>
</feature>
<evidence type="ECO:0000256" key="2">
    <source>
        <dbReference type="ARBA" id="ARBA00004613"/>
    </source>
</evidence>
<sequence>MYGSYEPSTGDDNKTLALPGTLCVRRRATVGVPQGRHSGSSCSIPPLSGQHPVRSFLSPTRPTGSRGQWIETRIEPAPSLFRANRTRKMTLQGVQTISEMELHLHTDEKLGLGASDDVRCSYSFRKLDHYELLFSSHNEAHLYLKKRHSTVSLSRRFNSIIGENLAKNLADLEAAIKSWDVENIRNILDETQELSAIIDKINGYILHMICKNNKNEFDERFEDSILLERKKCVIYMLVDMGIDLEEPDEAGNPGIFYAAKNEDTFVCDILLQCGADMWAITEI</sequence>
<evidence type="ECO:0000313" key="11">
    <source>
        <dbReference type="EMBL" id="GIY24556.1"/>
    </source>
</evidence>
<dbReference type="GO" id="GO:0090729">
    <property type="term" value="F:toxin activity"/>
    <property type="evidence" value="ECO:0007669"/>
    <property type="project" value="UniProtKB-KW"/>
</dbReference>
<dbReference type="GO" id="GO:0044218">
    <property type="term" value="C:other organism cell membrane"/>
    <property type="evidence" value="ECO:0007669"/>
    <property type="project" value="UniProtKB-KW"/>
</dbReference>
<keyword evidence="3" id="KW-0268">Exocytosis</keyword>
<keyword evidence="4" id="KW-0964">Secreted</keyword>
<gene>
    <name evidence="11" type="primary">AVEN_226430_1</name>
    <name evidence="11" type="ORF">CDAR_177181</name>
</gene>
<evidence type="ECO:0000256" key="10">
    <source>
        <dbReference type="SAM" id="MobiDB-lite"/>
    </source>
</evidence>